<evidence type="ECO:0000256" key="6">
    <source>
        <dbReference type="PIRNR" id="PIRNR000535"/>
    </source>
</evidence>
<dbReference type="EMBL" id="BONE01000067">
    <property type="protein sequence ID" value="GIF76663.1"/>
    <property type="molecule type" value="Genomic_DNA"/>
</dbReference>
<dbReference type="SUPFAM" id="SSF53613">
    <property type="entry name" value="Ribokinase-like"/>
    <property type="match status" value="1"/>
</dbReference>
<evidence type="ECO:0000256" key="3">
    <source>
        <dbReference type="ARBA" id="ARBA00022741"/>
    </source>
</evidence>
<dbReference type="InterPro" id="IPR029056">
    <property type="entry name" value="Ribokinase-like"/>
</dbReference>
<evidence type="ECO:0000256" key="1">
    <source>
        <dbReference type="ARBA" id="ARBA00010688"/>
    </source>
</evidence>
<keyword evidence="4" id="KW-0418">Kinase</keyword>
<keyword evidence="2 6" id="KW-0808">Transferase</keyword>
<dbReference type="PANTHER" id="PTHR46566:SF2">
    <property type="entry name" value="ATP-DEPENDENT 6-PHOSPHOFRUCTOKINASE ISOZYME 2"/>
    <property type="match status" value="1"/>
</dbReference>
<sequence length="326" mass="33419">MLIATPNLCLDRTQLVPELVLGGVMRARSVEVTAGGKGVNIARVARAHGRPATVVGLVADNDRARLLRLLADEGADVVDVPMPGDTRNAVIMIEQGGRTTIVNEQGSTIDAGTWGRYRDAVARSLDSSRTRTLACSGSLPPGAPEDGYGQLVALAHEAGVLALVDSAPGALRASLASGPDLVKPNLQEAEAAITGASGLLLTDADSDVRERAMDAAATLCRLGARNAAVTAGAHGVALAETGAGRIRWFPAVKVDVVSAVGAGDSFLAGVLLALETREAWGAAVRRGSATASASCEHLLAGGVDPRRAAELLALVERQPVTEKPMP</sequence>
<protein>
    <submittedName>
        <fullName evidence="8">1-phosphofructokinase</fullName>
    </submittedName>
</protein>
<dbReference type="PANTHER" id="PTHR46566">
    <property type="entry name" value="1-PHOSPHOFRUCTOKINASE-RELATED"/>
    <property type="match status" value="1"/>
</dbReference>
<evidence type="ECO:0000313" key="9">
    <source>
        <dbReference type="Proteomes" id="UP000604117"/>
    </source>
</evidence>
<keyword evidence="5" id="KW-0067">ATP-binding</keyword>
<dbReference type="InterPro" id="IPR011611">
    <property type="entry name" value="PfkB_dom"/>
</dbReference>
<evidence type="ECO:0000259" key="7">
    <source>
        <dbReference type="Pfam" id="PF00294"/>
    </source>
</evidence>
<gene>
    <name evidence="8" type="primary">fruK_2</name>
    <name evidence="8" type="ORF">Asi02nite_61810</name>
</gene>
<dbReference type="Gene3D" id="3.40.1190.20">
    <property type="match status" value="1"/>
</dbReference>
<dbReference type="PIRSF" id="PIRSF000535">
    <property type="entry name" value="1PFK/6PFK/LacC"/>
    <property type="match status" value="1"/>
</dbReference>
<proteinExistence type="inferred from homology"/>
<feature type="domain" description="Carbohydrate kinase PfkB" evidence="7">
    <location>
        <begin position="13"/>
        <end position="299"/>
    </location>
</feature>
<comment type="similarity">
    <text evidence="1">Belongs to the carbohydrate kinase PfkB family.</text>
</comment>
<dbReference type="InterPro" id="IPR017583">
    <property type="entry name" value="Tagatose/fructose_Pkinase"/>
</dbReference>
<accession>A0ABQ4CZE3</accession>
<comment type="caution">
    <text evidence="8">The sequence shown here is derived from an EMBL/GenBank/DDBJ whole genome shotgun (WGS) entry which is preliminary data.</text>
</comment>
<evidence type="ECO:0000256" key="4">
    <source>
        <dbReference type="ARBA" id="ARBA00022777"/>
    </source>
</evidence>
<reference evidence="8 9" key="1">
    <citation type="submission" date="2021-01" db="EMBL/GenBank/DDBJ databases">
        <title>Whole genome shotgun sequence of Asanoa siamensis NBRC 107932.</title>
        <authorList>
            <person name="Komaki H."/>
            <person name="Tamura T."/>
        </authorList>
    </citation>
    <scope>NUCLEOTIDE SEQUENCE [LARGE SCALE GENOMIC DNA]</scope>
    <source>
        <strain evidence="8 9">NBRC 107932</strain>
    </source>
</reference>
<keyword evidence="3" id="KW-0547">Nucleotide-binding</keyword>
<dbReference type="Proteomes" id="UP000604117">
    <property type="component" value="Unassembled WGS sequence"/>
</dbReference>
<evidence type="ECO:0000256" key="2">
    <source>
        <dbReference type="ARBA" id="ARBA00022679"/>
    </source>
</evidence>
<evidence type="ECO:0000256" key="5">
    <source>
        <dbReference type="ARBA" id="ARBA00022840"/>
    </source>
</evidence>
<dbReference type="Pfam" id="PF00294">
    <property type="entry name" value="PfkB"/>
    <property type="match status" value="1"/>
</dbReference>
<keyword evidence="9" id="KW-1185">Reference proteome</keyword>
<evidence type="ECO:0000313" key="8">
    <source>
        <dbReference type="EMBL" id="GIF76663.1"/>
    </source>
</evidence>
<organism evidence="8 9">
    <name type="scientific">Asanoa siamensis</name>
    <dbReference type="NCBI Taxonomy" id="926357"/>
    <lineage>
        <taxon>Bacteria</taxon>
        <taxon>Bacillati</taxon>
        <taxon>Actinomycetota</taxon>
        <taxon>Actinomycetes</taxon>
        <taxon>Micromonosporales</taxon>
        <taxon>Micromonosporaceae</taxon>
        <taxon>Asanoa</taxon>
    </lineage>
</organism>
<name>A0ABQ4CZE3_9ACTN</name>